<evidence type="ECO:0000256" key="12">
    <source>
        <dbReference type="ARBA" id="ARBA00051267"/>
    </source>
</evidence>
<keyword evidence="9" id="KW-0325">Glycoprotein</keyword>
<feature type="domain" description="Alpha galactosidase A C-terminal" evidence="17">
    <location>
        <begin position="312"/>
        <end position="396"/>
    </location>
</feature>
<dbReference type="GO" id="GO:0004557">
    <property type="term" value="F:alpha-galactosidase activity"/>
    <property type="evidence" value="ECO:0007669"/>
    <property type="project" value="UniProtKB-EC"/>
</dbReference>
<dbReference type="Gene3D" id="3.20.20.70">
    <property type="entry name" value="Aldolase class I"/>
    <property type="match status" value="1"/>
</dbReference>
<dbReference type="GO" id="GO:0005576">
    <property type="term" value="C:extracellular region"/>
    <property type="evidence" value="ECO:0007669"/>
    <property type="project" value="UniProtKB-ARBA"/>
</dbReference>
<dbReference type="EMBL" id="JANIIK010000116">
    <property type="protein sequence ID" value="KAJ3588198.1"/>
    <property type="molecule type" value="Genomic_DNA"/>
</dbReference>
<evidence type="ECO:0000256" key="9">
    <source>
        <dbReference type="ARBA" id="ARBA00023180"/>
    </source>
</evidence>
<proteinExistence type="inferred from homology"/>
<evidence type="ECO:0000313" key="19">
    <source>
        <dbReference type="Proteomes" id="UP001148018"/>
    </source>
</evidence>
<evidence type="ECO:0000256" key="5">
    <source>
        <dbReference type="ARBA" id="ARBA00022729"/>
    </source>
</evidence>
<dbReference type="GO" id="GO:0005764">
    <property type="term" value="C:lysosome"/>
    <property type="evidence" value="ECO:0007669"/>
    <property type="project" value="UniProtKB-SubCell"/>
</dbReference>
<evidence type="ECO:0000313" key="18">
    <source>
        <dbReference type="EMBL" id="KAJ3588198.1"/>
    </source>
</evidence>
<name>A0A9Q0DIM1_9TELE</name>
<keyword evidence="11 15" id="KW-0326">Glycosidase</keyword>
<evidence type="ECO:0000256" key="2">
    <source>
        <dbReference type="ARBA" id="ARBA00004371"/>
    </source>
</evidence>
<sequence>MRCVGLLLFTLLIGRVAKALDNGLALKPIMGWLHWVRFMCNVDCDADPDNCISERLFMQMADVMAQEGWRDAGYDYVCIDDCWPSRQRDASGRLQADPGRFPGGIKKLADYVHSKGLKLGIYSDVGANTCAGYPGSLGHYETDAQTFADWGVDLLKFDGCNMKRTLIPEGYRNMSKALNATGSSIVYSCEWPLYEWAFHKPNYTAISETCNQWRNYADVYDSWSSVKSIAEWTALHQDIVVPSAGPGGWNDPDMLVIGNFGLSHDQQETQMALWALMAAPLIMSNDLRSMCPRSKALLQNRRIIAINQDPLGRQGYRTATLGSFEVWERPLSNNIMAIAVRNKEEIGGPQKLPITKVPGWKMCDFLCNVTQILPKFNELGIQRQHTTLAVAVNPSGVVLLTIQPILD</sequence>
<dbReference type="Pfam" id="PF16499">
    <property type="entry name" value="Melibiase_2"/>
    <property type="match status" value="1"/>
</dbReference>
<dbReference type="PANTHER" id="PTHR11452:SF14">
    <property type="entry name" value="ALPHA-GALACTOSIDASE A"/>
    <property type="match status" value="1"/>
</dbReference>
<comment type="subcellular location">
    <subcellularLocation>
        <location evidence="2">Lysosome</location>
    </subcellularLocation>
</comment>
<dbReference type="GO" id="GO:0016139">
    <property type="term" value="P:glycoside catabolic process"/>
    <property type="evidence" value="ECO:0007669"/>
    <property type="project" value="TreeGrafter"/>
</dbReference>
<comment type="catalytic activity">
    <reaction evidence="1">
        <text>Hydrolysis of terminal, non-reducing alpha-D-galactose residues in alpha-D-galactosides, including galactose oligosaccharides, galactomannans and galactolipids.</text>
        <dbReference type="EC" id="3.2.1.22"/>
    </reaction>
</comment>
<keyword evidence="10" id="KW-0458">Lysosome</keyword>
<evidence type="ECO:0000256" key="3">
    <source>
        <dbReference type="ARBA" id="ARBA00009743"/>
    </source>
</evidence>
<dbReference type="Pfam" id="PF17450">
    <property type="entry name" value="Melibiase_2_C"/>
    <property type="match status" value="1"/>
</dbReference>
<protein>
    <recommendedName>
        <fullName evidence="15">Alpha-galactosidase</fullName>
        <ecNumber evidence="15">3.2.1.-</ecNumber>
    </recommendedName>
</protein>
<evidence type="ECO:0000256" key="13">
    <source>
        <dbReference type="ARBA" id="ARBA00051382"/>
    </source>
</evidence>
<dbReference type="InterPro" id="IPR000111">
    <property type="entry name" value="Glyco_hydro_27/36_CS"/>
</dbReference>
<dbReference type="InterPro" id="IPR013785">
    <property type="entry name" value="Aldolase_TIM"/>
</dbReference>
<evidence type="ECO:0000259" key="17">
    <source>
        <dbReference type="Pfam" id="PF17450"/>
    </source>
</evidence>
<keyword evidence="19" id="KW-1185">Reference proteome</keyword>
<gene>
    <name evidence="18" type="ORF">NHX12_011792</name>
</gene>
<dbReference type="FunFam" id="3.20.20.70:FF:000070">
    <property type="entry name" value="Alpha-galactosidase"/>
    <property type="match status" value="1"/>
</dbReference>
<comment type="function">
    <text evidence="14">Catalyzes the hydrolysis of glycosphingolipids and participates in their degradation in the lysosome.</text>
</comment>
<keyword evidence="6 15" id="KW-0378">Hydrolase</keyword>
<accession>A0A9Q0DIM1</accession>
<evidence type="ECO:0000256" key="10">
    <source>
        <dbReference type="ARBA" id="ARBA00023228"/>
    </source>
</evidence>
<evidence type="ECO:0000256" key="15">
    <source>
        <dbReference type="RuleBase" id="RU361168"/>
    </source>
</evidence>
<reference evidence="18" key="1">
    <citation type="submission" date="2022-07" db="EMBL/GenBank/DDBJ databases">
        <title>Chromosome-level genome of Muraenolepis orangiensis.</title>
        <authorList>
            <person name="Kim J."/>
        </authorList>
    </citation>
    <scope>NUCLEOTIDE SEQUENCE</scope>
    <source>
        <strain evidence="18">KU_S4_2022</strain>
        <tissue evidence="18">Muscle</tissue>
    </source>
</reference>
<evidence type="ECO:0000256" key="14">
    <source>
        <dbReference type="ARBA" id="ARBA00056170"/>
    </source>
</evidence>
<dbReference type="CDD" id="cd14792">
    <property type="entry name" value="GH27"/>
    <property type="match status" value="1"/>
</dbReference>
<feature type="chain" id="PRO_5040220672" description="Alpha-galactosidase" evidence="16">
    <location>
        <begin position="20"/>
        <end position="407"/>
    </location>
</feature>
<evidence type="ECO:0000256" key="16">
    <source>
        <dbReference type="SAM" id="SignalP"/>
    </source>
</evidence>
<evidence type="ECO:0000256" key="8">
    <source>
        <dbReference type="ARBA" id="ARBA00023157"/>
    </source>
</evidence>
<dbReference type="InterPro" id="IPR013780">
    <property type="entry name" value="Glyco_hydro_b"/>
</dbReference>
<keyword evidence="7" id="KW-0443">Lipid metabolism</keyword>
<dbReference type="GO" id="GO:0046479">
    <property type="term" value="P:glycosphingolipid catabolic process"/>
    <property type="evidence" value="ECO:0007669"/>
    <property type="project" value="UniProtKB-ARBA"/>
</dbReference>
<dbReference type="EC" id="3.2.1.-" evidence="15"/>
<dbReference type="Proteomes" id="UP001148018">
    <property type="component" value="Unassembled WGS sequence"/>
</dbReference>
<dbReference type="PROSITE" id="PS00512">
    <property type="entry name" value="ALPHA_GALACTOSIDASE"/>
    <property type="match status" value="1"/>
</dbReference>
<dbReference type="InterPro" id="IPR035373">
    <property type="entry name" value="Melibiase/NAGA_C"/>
</dbReference>
<comment type="caution">
    <text evidence="18">The sequence shown here is derived from an EMBL/GenBank/DDBJ whole genome shotgun (WGS) entry which is preliminary data.</text>
</comment>
<dbReference type="GO" id="GO:0009311">
    <property type="term" value="P:oligosaccharide metabolic process"/>
    <property type="evidence" value="ECO:0007669"/>
    <property type="project" value="TreeGrafter"/>
</dbReference>
<evidence type="ECO:0000256" key="1">
    <source>
        <dbReference type="ARBA" id="ARBA00001255"/>
    </source>
</evidence>
<dbReference type="GO" id="GO:0016020">
    <property type="term" value="C:membrane"/>
    <property type="evidence" value="ECO:0007669"/>
    <property type="project" value="GOC"/>
</dbReference>
<organism evidence="18 19">
    <name type="scientific">Muraenolepis orangiensis</name>
    <name type="common">Patagonian moray cod</name>
    <dbReference type="NCBI Taxonomy" id="630683"/>
    <lineage>
        <taxon>Eukaryota</taxon>
        <taxon>Metazoa</taxon>
        <taxon>Chordata</taxon>
        <taxon>Craniata</taxon>
        <taxon>Vertebrata</taxon>
        <taxon>Euteleostomi</taxon>
        <taxon>Actinopterygii</taxon>
        <taxon>Neopterygii</taxon>
        <taxon>Teleostei</taxon>
        <taxon>Neoteleostei</taxon>
        <taxon>Acanthomorphata</taxon>
        <taxon>Zeiogadaria</taxon>
        <taxon>Gadariae</taxon>
        <taxon>Gadiformes</taxon>
        <taxon>Muraenolepidoidei</taxon>
        <taxon>Muraenolepididae</taxon>
        <taxon>Muraenolepis</taxon>
    </lineage>
</organism>
<dbReference type="SUPFAM" id="SSF51011">
    <property type="entry name" value="Glycosyl hydrolase domain"/>
    <property type="match status" value="1"/>
</dbReference>
<comment type="catalytic activity">
    <reaction evidence="12">
        <text>a globoside Gb3Cer + H2O = a beta-D-galactosyl-(1-&gt;4)-beta-D-glucosyl-(1&lt;-&gt;1)-ceramide + D-galactose</text>
        <dbReference type="Rhea" id="RHEA:48020"/>
        <dbReference type="ChEBI" id="CHEBI:4139"/>
        <dbReference type="ChEBI" id="CHEBI:15377"/>
        <dbReference type="ChEBI" id="CHEBI:79208"/>
        <dbReference type="ChEBI" id="CHEBI:88154"/>
    </reaction>
    <physiologicalReaction direction="left-to-right" evidence="12">
        <dbReference type="Rhea" id="RHEA:48021"/>
    </physiologicalReaction>
</comment>
<evidence type="ECO:0000256" key="7">
    <source>
        <dbReference type="ARBA" id="ARBA00023098"/>
    </source>
</evidence>
<dbReference type="SUPFAM" id="SSF51445">
    <property type="entry name" value="(Trans)glycosidases"/>
    <property type="match status" value="1"/>
</dbReference>
<feature type="signal peptide" evidence="16">
    <location>
        <begin position="1"/>
        <end position="19"/>
    </location>
</feature>
<evidence type="ECO:0000256" key="11">
    <source>
        <dbReference type="ARBA" id="ARBA00023295"/>
    </source>
</evidence>
<evidence type="ECO:0000256" key="6">
    <source>
        <dbReference type="ARBA" id="ARBA00022801"/>
    </source>
</evidence>
<dbReference type="AlphaFoldDB" id="A0A9Q0DIM1"/>
<dbReference type="InterPro" id="IPR002241">
    <property type="entry name" value="Glyco_hydro_27"/>
</dbReference>
<keyword evidence="5 16" id="KW-0732">Signal</keyword>
<dbReference type="InterPro" id="IPR017853">
    <property type="entry name" value="GH"/>
</dbReference>
<dbReference type="Gene3D" id="2.60.40.1180">
    <property type="entry name" value="Golgi alpha-mannosidase II"/>
    <property type="match status" value="1"/>
</dbReference>
<evidence type="ECO:0000256" key="4">
    <source>
        <dbReference type="ARBA" id="ARBA00011738"/>
    </source>
</evidence>
<comment type="subunit">
    <text evidence="4 15">Homodimer.</text>
</comment>
<comment type="catalytic activity">
    <reaction evidence="13">
        <text>a globoside Gb3Cer (d18:1(4E)) + H2O = a beta-D-Gal-(1-&gt;4)-beta-D-Glc-(1&lt;-&gt;1)-Cer(d18:1(4E)) + D-galactose</text>
        <dbReference type="Rhea" id="RHEA:21112"/>
        <dbReference type="ChEBI" id="CHEBI:4139"/>
        <dbReference type="ChEBI" id="CHEBI:15377"/>
        <dbReference type="ChEBI" id="CHEBI:17950"/>
        <dbReference type="ChEBI" id="CHEBI:18313"/>
    </reaction>
    <physiologicalReaction direction="left-to-right" evidence="13">
        <dbReference type="Rhea" id="RHEA:21113"/>
    </physiologicalReaction>
</comment>
<dbReference type="OrthoDB" id="5795902at2759"/>
<dbReference type="PRINTS" id="PR00740">
    <property type="entry name" value="GLHYDRLASE27"/>
</dbReference>
<keyword evidence="8 15" id="KW-1015">Disulfide bond</keyword>
<comment type="similarity">
    <text evidence="3 15">Belongs to the glycosyl hydrolase 27 family.</text>
</comment>
<dbReference type="FunFam" id="2.60.40.1180:FF:000017">
    <property type="entry name" value="Alpha-galactosidase A"/>
    <property type="match status" value="1"/>
</dbReference>
<dbReference type="PANTHER" id="PTHR11452">
    <property type="entry name" value="ALPHA-GALACTOSIDASE/ALPHA-N-ACETYLGALACTOSAMINIDASE"/>
    <property type="match status" value="1"/>
</dbReference>